<name>A0A8J2PN58_9HEXA</name>
<accession>A0A8J2PN58</accession>
<organism evidence="1 2">
    <name type="scientific">Allacma fusca</name>
    <dbReference type="NCBI Taxonomy" id="39272"/>
    <lineage>
        <taxon>Eukaryota</taxon>
        <taxon>Metazoa</taxon>
        <taxon>Ecdysozoa</taxon>
        <taxon>Arthropoda</taxon>
        <taxon>Hexapoda</taxon>
        <taxon>Collembola</taxon>
        <taxon>Symphypleona</taxon>
        <taxon>Sminthuridae</taxon>
        <taxon>Allacma</taxon>
    </lineage>
</organism>
<evidence type="ECO:0000313" key="2">
    <source>
        <dbReference type="Proteomes" id="UP000708208"/>
    </source>
</evidence>
<dbReference type="Proteomes" id="UP000708208">
    <property type="component" value="Unassembled WGS sequence"/>
</dbReference>
<feature type="non-terminal residue" evidence="1">
    <location>
        <position position="1"/>
    </location>
</feature>
<dbReference type="AlphaFoldDB" id="A0A8J2PN58"/>
<dbReference type="EMBL" id="CAJVCH010448360">
    <property type="protein sequence ID" value="CAG7819374.1"/>
    <property type="molecule type" value="Genomic_DNA"/>
</dbReference>
<proteinExistence type="predicted"/>
<sequence>GKNKVSHPGFQLGPVLFISDHVDRRRRKIIKKDGKF</sequence>
<evidence type="ECO:0000313" key="1">
    <source>
        <dbReference type="EMBL" id="CAG7819374.1"/>
    </source>
</evidence>
<gene>
    <name evidence="1" type="ORF">AFUS01_LOCUS29830</name>
</gene>
<reference evidence="1" key="1">
    <citation type="submission" date="2021-06" db="EMBL/GenBank/DDBJ databases">
        <authorList>
            <person name="Hodson N. C."/>
            <person name="Mongue J. A."/>
            <person name="Jaron S. K."/>
        </authorList>
    </citation>
    <scope>NUCLEOTIDE SEQUENCE</scope>
</reference>
<comment type="caution">
    <text evidence="1">The sequence shown here is derived from an EMBL/GenBank/DDBJ whole genome shotgun (WGS) entry which is preliminary data.</text>
</comment>
<protein>
    <submittedName>
        <fullName evidence="1">Uncharacterized protein</fullName>
    </submittedName>
</protein>
<keyword evidence="2" id="KW-1185">Reference proteome</keyword>